<protein>
    <submittedName>
        <fullName evidence="2">Putative group vii salivary lipocalin</fullName>
    </submittedName>
</protein>
<name>L7M9N8_RHIPC</name>
<keyword evidence="1" id="KW-0732">Signal</keyword>
<proteinExistence type="evidence at transcript level"/>
<reference evidence="2" key="2">
    <citation type="journal article" date="2015" name="J. Proteomics">
        <title>Sexual differences in the sialomes of the zebra tick, Rhipicephalus pulchellus.</title>
        <authorList>
            <person name="Tan A.W."/>
            <person name="Francischetti I.M."/>
            <person name="Slovak M."/>
            <person name="Kini R.M."/>
            <person name="Ribeiro J.M."/>
        </authorList>
    </citation>
    <scope>NUCLEOTIDE SEQUENCE</scope>
    <source>
        <tissue evidence="2">Salivary gland</tissue>
    </source>
</reference>
<feature type="signal peptide" evidence="1">
    <location>
        <begin position="1"/>
        <end position="39"/>
    </location>
</feature>
<dbReference type="Gene3D" id="2.40.128.20">
    <property type="match status" value="1"/>
</dbReference>
<sequence>MKTLQQQIPVHGSRYISRLLGWNIWLLVVLLSCLPPVDMRFPHGYGPCNDGEHKLYCTNGKREEATCPRTLPLSCADRSYYCACERHLDRRADGECVVYRKCVRLGFFGVEFLKNHRHLYLLGVSKSVFRQNIVCMNSTFYWNSCLNDRCDISVHQVSVKAKAHSEQDTWKYETTELKCTSDIYYHNALLKALNIFLEYIVLHADQNCFIMGAKMPPMGSNTTCLIWSTGTTFRELTWECKFVARQYCEAPYRIRKQKRQICDWR</sequence>
<dbReference type="InterPro" id="IPR012674">
    <property type="entry name" value="Calycin"/>
</dbReference>
<evidence type="ECO:0000256" key="1">
    <source>
        <dbReference type="SAM" id="SignalP"/>
    </source>
</evidence>
<dbReference type="AlphaFoldDB" id="L7M9N8"/>
<organism evidence="2">
    <name type="scientific">Rhipicephalus pulchellus</name>
    <name type="common">Yellow backed tick</name>
    <name type="synonym">Dermacentor pulchellus</name>
    <dbReference type="NCBI Taxonomy" id="72859"/>
    <lineage>
        <taxon>Eukaryota</taxon>
        <taxon>Metazoa</taxon>
        <taxon>Ecdysozoa</taxon>
        <taxon>Arthropoda</taxon>
        <taxon>Chelicerata</taxon>
        <taxon>Arachnida</taxon>
        <taxon>Acari</taxon>
        <taxon>Parasitiformes</taxon>
        <taxon>Ixodida</taxon>
        <taxon>Ixodoidea</taxon>
        <taxon>Ixodidae</taxon>
        <taxon>Rhipicephalinae</taxon>
        <taxon>Rhipicephalus</taxon>
        <taxon>Rhipicephalus</taxon>
    </lineage>
</organism>
<accession>L7M9N8</accession>
<dbReference type="EMBL" id="GACK01004482">
    <property type="protein sequence ID" value="JAA60552.1"/>
    <property type="molecule type" value="mRNA"/>
</dbReference>
<feature type="chain" id="PRO_5003981481" evidence="1">
    <location>
        <begin position="40"/>
        <end position="265"/>
    </location>
</feature>
<dbReference type="PROSITE" id="PS51257">
    <property type="entry name" value="PROKAR_LIPOPROTEIN"/>
    <property type="match status" value="1"/>
</dbReference>
<evidence type="ECO:0000313" key="2">
    <source>
        <dbReference type="EMBL" id="JAA60552.1"/>
    </source>
</evidence>
<reference evidence="2" key="1">
    <citation type="submission" date="2012-11" db="EMBL/GenBank/DDBJ databases">
        <authorList>
            <person name="Lucero-Rivera Y.E."/>
            <person name="Tovar-Ramirez D."/>
        </authorList>
    </citation>
    <scope>NUCLEOTIDE SEQUENCE</scope>
    <source>
        <tissue evidence="2">Salivary gland</tissue>
    </source>
</reference>